<dbReference type="GO" id="GO:0006979">
    <property type="term" value="P:response to oxidative stress"/>
    <property type="evidence" value="ECO:0007669"/>
    <property type="project" value="InterPro"/>
</dbReference>
<name>A0A381WBE9_9ZZZZ</name>
<evidence type="ECO:0000256" key="4">
    <source>
        <dbReference type="ARBA" id="ARBA00022723"/>
    </source>
</evidence>
<keyword evidence="6" id="KW-0560">Oxidoreductase</keyword>
<dbReference type="NCBIfam" id="TIGR00357">
    <property type="entry name" value="peptide-methionine (R)-S-oxide reductase MsrB"/>
    <property type="match status" value="1"/>
</dbReference>
<proteinExistence type="inferred from homology"/>
<comment type="catalytic activity">
    <reaction evidence="7">
        <text>L-methionyl-[protein] + [thioredoxin]-disulfide + H2O = L-methionyl-(R)-S-oxide-[protein] + [thioredoxin]-dithiol</text>
        <dbReference type="Rhea" id="RHEA:24164"/>
        <dbReference type="Rhea" id="RHEA-COMP:10698"/>
        <dbReference type="Rhea" id="RHEA-COMP:10700"/>
        <dbReference type="Rhea" id="RHEA-COMP:12313"/>
        <dbReference type="Rhea" id="RHEA-COMP:12314"/>
        <dbReference type="ChEBI" id="CHEBI:15377"/>
        <dbReference type="ChEBI" id="CHEBI:16044"/>
        <dbReference type="ChEBI" id="CHEBI:29950"/>
        <dbReference type="ChEBI" id="CHEBI:45764"/>
        <dbReference type="ChEBI" id="CHEBI:50058"/>
        <dbReference type="EC" id="1.8.4.12"/>
    </reaction>
</comment>
<gene>
    <name evidence="9" type="ORF">METZ01_LOCUS102192</name>
</gene>
<dbReference type="InterPro" id="IPR002579">
    <property type="entry name" value="Met_Sox_Rdtase_MsrB_dom"/>
</dbReference>
<dbReference type="EMBL" id="UINC01011152">
    <property type="protein sequence ID" value="SVA49338.1"/>
    <property type="molecule type" value="Genomic_DNA"/>
</dbReference>
<organism evidence="9">
    <name type="scientific">marine metagenome</name>
    <dbReference type="NCBI Taxonomy" id="408172"/>
    <lineage>
        <taxon>unclassified sequences</taxon>
        <taxon>metagenomes</taxon>
        <taxon>ecological metagenomes</taxon>
    </lineage>
</organism>
<comment type="cofactor">
    <cofactor evidence="1">
        <name>Zn(2+)</name>
        <dbReference type="ChEBI" id="CHEBI:29105"/>
    </cofactor>
</comment>
<evidence type="ECO:0000256" key="3">
    <source>
        <dbReference type="ARBA" id="ARBA00012499"/>
    </source>
</evidence>
<evidence type="ECO:0000256" key="2">
    <source>
        <dbReference type="ARBA" id="ARBA00007174"/>
    </source>
</evidence>
<comment type="similarity">
    <text evidence="2">Belongs to the MsrB Met sulfoxide reductase family.</text>
</comment>
<dbReference type="EC" id="1.8.4.12" evidence="3"/>
<feature type="domain" description="MsrB" evidence="8">
    <location>
        <begin position="8"/>
        <end position="130"/>
    </location>
</feature>
<dbReference type="PROSITE" id="PS51790">
    <property type="entry name" value="MSRB"/>
    <property type="match status" value="1"/>
</dbReference>
<dbReference type="GO" id="GO:0046872">
    <property type="term" value="F:metal ion binding"/>
    <property type="evidence" value="ECO:0007669"/>
    <property type="project" value="UniProtKB-KW"/>
</dbReference>
<dbReference type="SUPFAM" id="SSF51316">
    <property type="entry name" value="Mss4-like"/>
    <property type="match status" value="1"/>
</dbReference>
<dbReference type="Gene3D" id="2.170.150.20">
    <property type="entry name" value="Peptide methionine sulfoxide reductase"/>
    <property type="match status" value="1"/>
</dbReference>
<evidence type="ECO:0000313" key="9">
    <source>
        <dbReference type="EMBL" id="SVA49338.1"/>
    </source>
</evidence>
<evidence type="ECO:0000256" key="6">
    <source>
        <dbReference type="ARBA" id="ARBA00023002"/>
    </source>
</evidence>
<evidence type="ECO:0000256" key="1">
    <source>
        <dbReference type="ARBA" id="ARBA00001947"/>
    </source>
</evidence>
<dbReference type="PANTHER" id="PTHR10173:SF52">
    <property type="entry name" value="METHIONINE-R-SULFOXIDE REDUCTASE B1"/>
    <property type="match status" value="1"/>
</dbReference>
<dbReference type="InterPro" id="IPR028427">
    <property type="entry name" value="Met_Sox_Rdtase_MsrB"/>
</dbReference>
<dbReference type="AlphaFoldDB" id="A0A381WBE9"/>
<evidence type="ECO:0000256" key="5">
    <source>
        <dbReference type="ARBA" id="ARBA00022833"/>
    </source>
</evidence>
<evidence type="ECO:0000256" key="7">
    <source>
        <dbReference type="ARBA" id="ARBA00048488"/>
    </source>
</evidence>
<dbReference type="GO" id="GO:0030091">
    <property type="term" value="P:protein repair"/>
    <property type="evidence" value="ECO:0007669"/>
    <property type="project" value="InterPro"/>
</dbReference>
<evidence type="ECO:0000259" key="8">
    <source>
        <dbReference type="PROSITE" id="PS51790"/>
    </source>
</evidence>
<keyword evidence="4" id="KW-0479">Metal-binding</keyword>
<dbReference type="FunFam" id="2.170.150.20:FF:000001">
    <property type="entry name" value="Peptide methionine sulfoxide reductase MsrB"/>
    <property type="match status" value="1"/>
</dbReference>
<dbReference type="Pfam" id="PF01641">
    <property type="entry name" value="SelR"/>
    <property type="match status" value="1"/>
</dbReference>
<reference evidence="9" key="1">
    <citation type="submission" date="2018-05" db="EMBL/GenBank/DDBJ databases">
        <authorList>
            <person name="Lanie J.A."/>
            <person name="Ng W.-L."/>
            <person name="Kazmierczak K.M."/>
            <person name="Andrzejewski T.M."/>
            <person name="Davidsen T.M."/>
            <person name="Wayne K.J."/>
            <person name="Tettelin H."/>
            <person name="Glass J.I."/>
            <person name="Rusch D."/>
            <person name="Podicherti R."/>
            <person name="Tsui H.-C.T."/>
            <person name="Winkler M.E."/>
        </authorList>
    </citation>
    <scope>NUCLEOTIDE SEQUENCE</scope>
</reference>
<dbReference type="InterPro" id="IPR011057">
    <property type="entry name" value="Mss4-like_sf"/>
</dbReference>
<sequence>MDPKNKTDKEWKESLSPEAYNILRKKGTDPPGTGKYYHHDERGNYYCAGCGNLLFEFNTKYESGSGWPSFWKPVEESNIETQTDNSLSRLRTEVLCANCGGHLGHVFEDGPKPTGLRYCINSSALQFKNISNKEK</sequence>
<dbReference type="PANTHER" id="PTHR10173">
    <property type="entry name" value="METHIONINE SULFOXIDE REDUCTASE"/>
    <property type="match status" value="1"/>
</dbReference>
<dbReference type="GO" id="GO:0033743">
    <property type="term" value="F:peptide-methionine (R)-S-oxide reductase activity"/>
    <property type="evidence" value="ECO:0007669"/>
    <property type="project" value="UniProtKB-EC"/>
</dbReference>
<protein>
    <recommendedName>
        <fullName evidence="3">peptide-methionine (R)-S-oxide reductase</fullName>
        <ecNumber evidence="3">1.8.4.12</ecNumber>
    </recommendedName>
</protein>
<accession>A0A381WBE9</accession>
<dbReference type="GO" id="GO:0005737">
    <property type="term" value="C:cytoplasm"/>
    <property type="evidence" value="ECO:0007669"/>
    <property type="project" value="TreeGrafter"/>
</dbReference>
<keyword evidence="5" id="KW-0862">Zinc</keyword>